<name>A0A0F9WUC6_9ZZZZ</name>
<feature type="region of interest" description="Disordered" evidence="1">
    <location>
        <begin position="296"/>
        <end position="320"/>
    </location>
</feature>
<reference evidence="2" key="1">
    <citation type="journal article" date="2015" name="Nature">
        <title>Complex archaea that bridge the gap between prokaryotes and eukaryotes.</title>
        <authorList>
            <person name="Spang A."/>
            <person name="Saw J.H."/>
            <person name="Jorgensen S.L."/>
            <person name="Zaremba-Niedzwiedzka K."/>
            <person name="Martijn J."/>
            <person name="Lind A.E."/>
            <person name="van Eijk R."/>
            <person name="Schleper C."/>
            <person name="Guy L."/>
            <person name="Ettema T.J."/>
        </authorList>
    </citation>
    <scope>NUCLEOTIDE SEQUENCE</scope>
</reference>
<accession>A0A0F9WUC6</accession>
<protein>
    <submittedName>
        <fullName evidence="2">Uncharacterized protein</fullName>
    </submittedName>
</protein>
<evidence type="ECO:0000256" key="1">
    <source>
        <dbReference type="SAM" id="MobiDB-lite"/>
    </source>
</evidence>
<dbReference type="EMBL" id="LAZR01000200">
    <property type="protein sequence ID" value="KKN82473.1"/>
    <property type="molecule type" value="Genomic_DNA"/>
</dbReference>
<sequence>MNVAVSRTQWTDDRVEALRSRVADGLGVAAIADDLATSPAAVASQMSRIRLVPAASVIVHVRNAILYRHAEGWRPSRIARQVGLDIVTVQGVIDRYATTEASAEPSEPRVRRKRSRTDKPTTAPRRPKPVVERERFLAARRAKIRKLRLQGLTLRKIGESIGASPYLVWTELRATGVEAPEKKVVKQPPHVNERERATDARRAKVRKLRANGLTLREIGERIGACESLVWADLKIMGLTTKMVVLRYPARTDERDRVVATRRAQILKLRGDGLSLREIAKRVGVSAPAVCRHLQRMKTTPQSEAVREQERSLDARRATSKRQIDATRDLNAAGLTTRQIASALGVTWDTAREYQRDLGLKINRRTAKPVEPAAQQPPIAPIAVVKAMAREGRTVEEIRIALGVSDMTIYRRLQRIGVANVKDLWLETSA</sequence>
<proteinExistence type="predicted"/>
<dbReference type="Gene3D" id="1.10.10.60">
    <property type="entry name" value="Homeodomain-like"/>
    <property type="match status" value="1"/>
</dbReference>
<gene>
    <name evidence="2" type="ORF">LCGC14_0308950</name>
</gene>
<feature type="compositionally biased region" description="Basic and acidic residues" evidence="1">
    <location>
        <begin position="304"/>
        <end position="320"/>
    </location>
</feature>
<evidence type="ECO:0000313" key="2">
    <source>
        <dbReference type="EMBL" id="KKN82473.1"/>
    </source>
</evidence>
<organism evidence="2">
    <name type="scientific">marine sediment metagenome</name>
    <dbReference type="NCBI Taxonomy" id="412755"/>
    <lineage>
        <taxon>unclassified sequences</taxon>
        <taxon>metagenomes</taxon>
        <taxon>ecological metagenomes</taxon>
    </lineage>
</organism>
<dbReference type="AlphaFoldDB" id="A0A0F9WUC6"/>
<feature type="region of interest" description="Disordered" evidence="1">
    <location>
        <begin position="99"/>
        <end position="129"/>
    </location>
</feature>
<comment type="caution">
    <text evidence="2">The sequence shown here is derived from an EMBL/GenBank/DDBJ whole genome shotgun (WGS) entry which is preliminary data.</text>
</comment>
<dbReference type="Pfam" id="PF13384">
    <property type="entry name" value="HTH_23"/>
    <property type="match status" value="1"/>
</dbReference>